<dbReference type="InterPro" id="IPR018113">
    <property type="entry name" value="PTrfase_EIIB_Cys"/>
</dbReference>
<keyword evidence="2" id="KW-0813">Transport</keyword>
<feature type="transmembrane region" description="Helical" evidence="17">
    <location>
        <begin position="335"/>
        <end position="354"/>
    </location>
</feature>
<keyword evidence="10 17" id="KW-0472">Membrane</keyword>
<keyword evidence="6" id="KW-0598">Phosphotransferase system</keyword>
<evidence type="ECO:0000256" key="15">
    <source>
        <dbReference type="ARBA" id="ARBA00081008"/>
    </source>
</evidence>
<dbReference type="InterPro" id="IPR001127">
    <property type="entry name" value="PTS_EIIA_1_perm"/>
</dbReference>
<evidence type="ECO:0000256" key="13">
    <source>
        <dbReference type="ARBA" id="ARBA00048931"/>
    </source>
</evidence>
<gene>
    <name evidence="21" type="ORF">K1I51_03520</name>
</gene>
<evidence type="ECO:0000256" key="2">
    <source>
        <dbReference type="ARBA" id="ARBA00022448"/>
    </source>
</evidence>
<dbReference type="NCBIfam" id="TIGR00830">
    <property type="entry name" value="PTBA"/>
    <property type="match status" value="1"/>
</dbReference>
<dbReference type="Gene3D" id="3.30.1360.60">
    <property type="entry name" value="Glucose permease domain IIB"/>
    <property type="match status" value="1"/>
</dbReference>
<evidence type="ECO:0000256" key="5">
    <source>
        <dbReference type="ARBA" id="ARBA00022679"/>
    </source>
</evidence>
<dbReference type="GO" id="GO:0008982">
    <property type="term" value="F:protein-N(PI)-phosphohistidine-sugar phosphotransferase activity"/>
    <property type="evidence" value="ECO:0007669"/>
    <property type="project" value="InterPro"/>
</dbReference>
<feature type="transmembrane region" description="Helical" evidence="17">
    <location>
        <begin position="437"/>
        <end position="456"/>
    </location>
</feature>
<dbReference type="InterPro" id="IPR003352">
    <property type="entry name" value="PTS_EIIC"/>
</dbReference>
<dbReference type="Pfam" id="PF00367">
    <property type="entry name" value="PTS_EIIB"/>
    <property type="match status" value="1"/>
</dbReference>
<comment type="catalytic activity">
    <reaction evidence="13">
        <text>N(pros)-phospho-L-histidyl-[protein](out) + sucrose = sucrose 6(G)-phosphate(in) + L-histidyl-[protein]</text>
        <dbReference type="Rhea" id="RHEA:49236"/>
        <dbReference type="Rhea" id="RHEA-COMP:9745"/>
        <dbReference type="Rhea" id="RHEA-COMP:9746"/>
        <dbReference type="ChEBI" id="CHEBI:17992"/>
        <dbReference type="ChEBI" id="CHEBI:29979"/>
        <dbReference type="ChEBI" id="CHEBI:64837"/>
        <dbReference type="ChEBI" id="CHEBI:91002"/>
        <dbReference type="EC" id="2.7.1.211"/>
    </reaction>
</comment>
<evidence type="ECO:0000256" key="7">
    <source>
        <dbReference type="ARBA" id="ARBA00022692"/>
    </source>
</evidence>
<keyword evidence="8" id="KW-0418">Kinase</keyword>
<evidence type="ECO:0000256" key="17">
    <source>
        <dbReference type="SAM" id="Phobius"/>
    </source>
</evidence>
<dbReference type="AlphaFoldDB" id="A0AAP2K9I6"/>
<organism evidence="21 22">
    <name type="scientific">Streptococcus anginosus</name>
    <dbReference type="NCBI Taxonomy" id="1328"/>
    <lineage>
        <taxon>Bacteria</taxon>
        <taxon>Bacillati</taxon>
        <taxon>Bacillota</taxon>
        <taxon>Bacilli</taxon>
        <taxon>Lactobacillales</taxon>
        <taxon>Streptococcaceae</taxon>
        <taxon>Streptococcus</taxon>
        <taxon>Streptococcus anginosus group</taxon>
    </lineage>
</organism>
<evidence type="ECO:0000256" key="11">
    <source>
        <dbReference type="ARBA" id="ARBA00044053"/>
    </source>
</evidence>
<dbReference type="PROSITE" id="PS51103">
    <property type="entry name" value="PTS_EIIC_TYPE_1"/>
    <property type="match status" value="1"/>
</dbReference>
<dbReference type="Pfam" id="PF02378">
    <property type="entry name" value="PTS_EIIC"/>
    <property type="match status" value="1"/>
</dbReference>
<evidence type="ECO:0000259" key="19">
    <source>
        <dbReference type="PROSITE" id="PS51098"/>
    </source>
</evidence>
<dbReference type="PANTHER" id="PTHR30175:SF7">
    <property type="entry name" value="NEGATIVE REGULATOR OF SACY ACTIVITY"/>
    <property type="match status" value="1"/>
</dbReference>
<evidence type="ECO:0000256" key="14">
    <source>
        <dbReference type="ARBA" id="ARBA00074554"/>
    </source>
</evidence>
<dbReference type="PANTHER" id="PTHR30175">
    <property type="entry name" value="PHOSPHOTRANSFERASE SYSTEM TRANSPORT PROTEIN"/>
    <property type="match status" value="1"/>
</dbReference>
<dbReference type="Proteomes" id="UP001198057">
    <property type="component" value="Unassembled WGS sequence"/>
</dbReference>
<evidence type="ECO:0000256" key="16">
    <source>
        <dbReference type="PROSITE-ProRule" id="PRU00421"/>
    </source>
</evidence>
<evidence type="ECO:0000256" key="4">
    <source>
        <dbReference type="ARBA" id="ARBA00022597"/>
    </source>
</evidence>
<dbReference type="RefSeq" id="WP_223351014.1">
    <property type="nucleotide sequence ID" value="NZ_JAHZQR010000004.1"/>
</dbReference>
<dbReference type="InterPro" id="IPR011055">
    <property type="entry name" value="Dup_hybrid_motif"/>
</dbReference>
<protein>
    <recommendedName>
        <fullName evidence="14">PTS system sucrose-specific EIIBCA component</fullName>
        <ecNumber evidence="11">2.7.1.211</ecNumber>
    </recommendedName>
    <alternativeName>
        <fullName evidence="15">EIIBCA-Scr</fullName>
    </alternativeName>
</protein>
<keyword evidence="3" id="KW-1003">Cell membrane</keyword>
<comment type="caution">
    <text evidence="21">The sequence shown here is derived from an EMBL/GenBank/DDBJ whole genome shotgun (WGS) entry which is preliminary data.</text>
</comment>
<dbReference type="EC" id="2.7.1.211" evidence="11"/>
<dbReference type="InterPro" id="IPR013013">
    <property type="entry name" value="PTS_EIIC_1"/>
</dbReference>
<name>A0AAP2K9I6_STRAP</name>
<comment type="function">
    <text evidence="12">The phosphoenolpyruvate-dependent sugar phosphotransferase system (sugar PTS), a major carbohydrate active transport system, catalyzes the phosphorylation of incoming sugar substrates concomitantly with their translocation across the cell membrane. This system is involved in sucrose transport.</text>
</comment>
<feature type="domain" description="PTS EIIB type-1" evidence="19">
    <location>
        <begin position="4"/>
        <end position="87"/>
    </location>
</feature>
<evidence type="ECO:0000313" key="21">
    <source>
        <dbReference type="EMBL" id="MBZ2155717.1"/>
    </source>
</evidence>
<dbReference type="PROSITE" id="PS00371">
    <property type="entry name" value="PTS_EIIA_TYPE_1_HIS"/>
    <property type="match status" value="1"/>
</dbReference>
<comment type="subcellular location">
    <subcellularLocation>
        <location evidence="1">Cell membrane</location>
        <topology evidence="1">Multi-pass membrane protein</topology>
    </subcellularLocation>
</comment>
<dbReference type="InterPro" id="IPR001996">
    <property type="entry name" value="PTS_IIB_1"/>
</dbReference>
<sequence length="632" mass="66056">MENKDIAKAVIEAIGGRDNVSSVAHCATRLRVMVKDEAKIDKDRVENLEKVQGAFFNSGQYQIIFGTGTVNKIYDEVVALGLPTSSTGEQKAEAAKKGNWFQRAVRTFGDVFVPILPAIVATGLFMGIRGAINNDTILGLFGTTSKAFAASDFYTYTVVLTDTAFAFFPALISWSAFRVFGGNPVIGIVLGLMLVNTALPNAWDVASGAAKPIMFFGFIPVVGYQNSVLPAFFIGLLGAKLEKWLHKKIPDVLDLLVVPFLTFLVMSVLGLFVIGPIFHSLENVILAATKAILALPFGLAGLILGGVHQLIVVTGVHHIFNLLEAQLIANEGKDAFNAIITAAMTAQAGATLAVGVKTKSKKLKALAFPAALSAGLGITEPAIFGVNLRYGKPFVLGLVAGAAGGWLASILGLAGTGFGITIIPGTLLYLNGQVLQYIFMVLVTTGLGFGLTYAFGYKDAEEEVTEAKEVVEANEAAAPVLADETIVSPIVGQMFDLKDVNDPVFSSGAMGQGIAVKPSEGVVYAPADAEVTIAFATGHAYGLKTAKGAEILIHVGIDTVSMNGDGFDQKVAQGDKVKAGDVLGTFDAAKIAAAGLDDTTMVIVTNTADYASVTPVAEGTVAKGDAVIELKA</sequence>
<dbReference type="Gene3D" id="2.70.70.10">
    <property type="entry name" value="Glucose Permease (Domain IIA)"/>
    <property type="match status" value="1"/>
</dbReference>
<keyword evidence="4" id="KW-0762">Sugar transport</keyword>
<feature type="transmembrane region" description="Helical" evidence="17">
    <location>
        <begin position="153"/>
        <end position="172"/>
    </location>
</feature>
<dbReference type="FunFam" id="2.70.70.10:FF:000001">
    <property type="entry name" value="PTS system glucose-specific IIA component"/>
    <property type="match status" value="1"/>
</dbReference>
<feature type="domain" description="PTS EIIC type-1" evidence="20">
    <location>
        <begin position="119"/>
        <end position="473"/>
    </location>
</feature>
<keyword evidence="7 17" id="KW-0812">Transmembrane</keyword>
<dbReference type="CDD" id="cd00212">
    <property type="entry name" value="PTS_IIB_glc"/>
    <property type="match status" value="1"/>
</dbReference>
<dbReference type="GO" id="GO:0005886">
    <property type="term" value="C:plasma membrane"/>
    <property type="evidence" value="ECO:0007669"/>
    <property type="project" value="UniProtKB-SubCell"/>
</dbReference>
<feature type="transmembrane region" description="Helical" evidence="17">
    <location>
        <begin position="284"/>
        <end position="303"/>
    </location>
</feature>
<reference evidence="21" key="1">
    <citation type="submission" date="2021-07" db="EMBL/GenBank/DDBJ databases">
        <title>Occurrence of streptococci in the human mouth that bind to a non-human glycan.</title>
        <authorList>
            <person name="Cross B."/>
            <person name="Thamadilok S."/>
            <person name="Bensing B."/>
            <person name="Sasmal A."/>
            <person name="Khedri Z."/>
            <person name="Deng L."/>
            <person name="Yu H."/>
            <person name="Mehta A."/>
            <person name="Aluvathingal J."/>
            <person name="Nadendla S."/>
            <person name="Vickerman M."/>
            <person name="Chen X."/>
            <person name="Dewhirst F."/>
            <person name="Gill A."/>
            <person name="Lettrichova I."/>
            <person name="Diaz S."/>
            <person name="Gill S."/>
            <person name="Tettelin H."/>
            <person name="Iverson T."/>
            <person name="Sullam P."/>
            <person name="Varki A."/>
            <person name="Ruhl S."/>
        </authorList>
    </citation>
    <scope>NUCLEOTIDE SEQUENCE</scope>
    <source>
        <strain evidence="21">SK81</strain>
    </source>
</reference>
<evidence type="ECO:0000256" key="8">
    <source>
        <dbReference type="ARBA" id="ARBA00022777"/>
    </source>
</evidence>
<dbReference type="GO" id="GO:0090589">
    <property type="term" value="F:protein-phosphocysteine-trehalose phosphotransferase system transporter activity"/>
    <property type="evidence" value="ECO:0007669"/>
    <property type="project" value="TreeGrafter"/>
</dbReference>
<feature type="transmembrane region" description="Helical" evidence="17">
    <location>
        <begin position="215"/>
        <end position="239"/>
    </location>
</feature>
<dbReference type="SUPFAM" id="SSF51261">
    <property type="entry name" value="Duplicated hybrid motif"/>
    <property type="match status" value="1"/>
</dbReference>
<feature type="active site" description="Phosphocysteine intermediate; for EIIB activity" evidence="16">
    <location>
        <position position="26"/>
    </location>
</feature>
<evidence type="ECO:0000313" key="22">
    <source>
        <dbReference type="Proteomes" id="UP001198057"/>
    </source>
</evidence>
<dbReference type="PROSITE" id="PS51098">
    <property type="entry name" value="PTS_EIIB_TYPE_1"/>
    <property type="match status" value="1"/>
</dbReference>
<feature type="transmembrane region" description="Helical" evidence="17">
    <location>
        <begin position="184"/>
        <end position="203"/>
    </location>
</feature>
<evidence type="ECO:0000256" key="6">
    <source>
        <dbReference type="ARBA" id="ARBA00022683"/>
    </source>
</evidence>
<dbReference type="Pfam" id="PF00358">
    <property type="entry name" value="PTS_EIIA_1"/>
    <property type="match status" value="1"/>
</dbReference>
<dbReference type="InterPro" id="IPR036878">
    <property type="entry name" value="Glu_permease_IIB"/>
</dbReference>
<feature type="transmembrane region" description="Helical" evidence="17">
    <location>
        <begin position="366"/>
        <end position="386"/>
    </location>
</feature>
<proteinExistence type="predicted"/>
<dbReference type="GO" id="GO:0015771">
    <property type="term" value="P:trehalose transport"/>
    <property type="evidence" value="ECO:0007669"/>
    <property type="project" value="TreeGrafter"/>
</dbReference>
<keyword evidence="9 17" id="KW-1133">Transmembrane helix</keyword>
<dbReference type="InterPro" id="IPR050558">
    <property type="entry name" value="PTS_Sugar-Specific_Components"/>
</dbReference>
<dbReference type="PROSITE" id="PS51093">
    <property type="entry name" value="PTS_EIIA_TYPE_1"/>
    <property type="match status" value="1"/>
</dbReference>
<keyword evidence="5 21" id="KW-0808">Transferase</keyword>
<evidence type="ECO:0000256" key="12">
    <source>
        <dbReference type="ARBA" id="ARBA00045139"/>
    </source>
</evidence>
<evidence type="ECO:0000259" key="20">
    <source>
        <dbReference type="PROSITE" id="PS51103"/>
    </source>
</evidence>
<feature type="transmembrane region" description="Helical" evidence="17">
    <location>
        <begin position="111"/>
        <end position="133"/>
    </location>
</feature>
<dbReference type="NCBIfam" id="TIGR01996">
    <property type="entry name" value="PTS-II-BC-sucr"/>
    <property type="match status" value="1"/>
</dbReference>
<dbReference type="FunFam" id="3.30.1360.60:FF:000001">
    <property type="entry name" value="PTS system glucose-specific IIBC component PtsG"/>
    <property type="match status" value="1"/>
</dbReference>
<dbReference type="SUPFAM" id="SSF55604">
    <property type="entry name" value="Glucose permease domain IIB"/>
    <property type="match status" value="1"/>
</dbReference>
<evidence type="ECO:0000259" key="18">
    <source>
        <dbReference type="PROSITE" id="PS51093"/>
    </source>
</evidence>
<dbReference type="GO" id="GO:0016301">
    <property type="term" value="F:kinase activity"/>
    <property type="evidence" value="ECO:0007669"/>
    <property type="project" value="UniProtKB-KW"/>
</dbReference>
<feature type="transmembrane region" description="Helical" evidence="17">
    <location>
        <begin position="251"/>
        <end position="278"/>
    </location>
</feature>
<evidence type="ECO:0000256" key="1">
    <source>
        <dbReference type="ARBA" id="ARBA00004651"/>
    </source>
</evidence>
<dbReference type="EMBL" id="JAHZQR010000004">
    <property type="protein sequence ID" value="MBZ2155717.1"/>
    <property type="molecule type" value="Genomic_DNA"/>
</dbReference>
<accession>A0AAP2K9I6</accession>
<evidence type="ECO:0000256" key="3">
    <source>
        <dbReference type="ARBA" id="ARBA00022475"/>
    </source>
</evidence>
<feature type="domain" description="PTS EIIA type-1" evidence="18">
    <location>
        <begin position="502"/>
        <end position="606"/>
    </location>
</feature>
<evidence type="ECO:0000256" key="9">
    <source>
        <dbReference type="ARBA" id="ARBA00022989"/>
    </source>
</evidence>
<evidence type="ECO:0000256" key="10">
    <source>
        <dbReference type="ARBA" id="ARBA00023136"/>
    </source>
</evidence>
<dbReference type="InterPro" id="IPR010973">
    <property type="entry name" value="PTS_IIBC_sucr"/>
</dbReference>
<dbReference type="GO" id="GO:0009401">
    <property type="term" value="P:phosphoenolpyruvate-dependent sugar phosphotransferase system"/>
    <property type="evidence" value="ECO:0007669"/>
    <property type="project" value="UniProtKB-KW"/>
</dbReference>
<dbReference type="PROSITE" id="PS01035">
    <property type="entry name" value="PTS_EIIB_TYPE_1_CYS"/>
    <property type="match status" value="1"/>
</dbReference>